<evidence type="ECO:0000256" key="1">
    <source>
        <dbReference type="PROSITE-ProRule" id="PRU00169"/>
    </source>
</evidence>
<dbReference type="GO" id="GO:0000160">
    <property type="term" value="P:phosphorelay signal transduction system"/>
    <property type="evidence" value="ECO:0007669"/>
    <property type="project" value="InterPro"/>
</dbReference>
<gene>
    <name evidence="3" type="primary">rpfG_2</name>
    <name evidence="3" type="ORF">LA5096_05525</name>
</gene>
<evidence type="ECO:0000313" key="3">
    <source>
        <dbReference type="EMBL" id="CTQ78247.1"/>
    </source>
</evidence>
<dbReference type="STRING" id="311410.LA5095_04950"/>
<evidence type="ECO:0000313" key="4">
    <source>
        <dbReference type="Proteomes" id="UP000049983"/>
    </source>
</evidence>
<dbReference type="SUPFAM" id="SSF52172">
    <property type="entry name" value="CheY-like"/>
    <property type="match status" value="1"/>
</dbReference>
<dbReference type="InterPro" id="IPR011006">
    <property type="entry name" value="CheY-like_superfamily"/>
</dbReference>
<reference evidence="4" key="1">
    <citation type="submission" date="2015-07" db="EMBL/GenBank/DDBJ databases">
        <authorList>
            <person name="Rodrigo-Torres Lidia"/>
            <person name="Arahal R.David."/>
        </authorList>
    </citation>
    <scope>NUCLEOTIDE SEQUENCE [LARGE SCALE GENOMIC DNA]</scope>
    <source>
        <strain evidence="4">CECT 5096</strain>
    </source>
</reference>
<dbReference type="InterPro" id="IPR001789">
    <property type="entry name" value="Sig_transdc_resp-reg_receiver"/>
</dbReference>
<dbReference type="Pfam" id="PF13487">
    <property type="entry name" value="HD_5"/>
    <property type="match status" value="1"/>
</dbReference>
<dbReference type="EMBL" id="CXWC01000015">
    <property type="protein sequence ID" value="CTQ78247.1"/>
    <property type="molecule type" value="Genomic_DNA"/>
</dbReference>
<comment type="caution">
    <text evidence="1">Lacks conserved residue(s) required for the propagation of feature annotation.</text>
</comment>
<dbReference type="OrthoDB" id="9802066at2"/>
<accession>A0A0M6ZGP4</accession>
<dbReference type="Proteomes" id="UP000049983">
    <property type="component" value="Unassembled WGS sequence"/>
</dbReference>
<dbReference type="Gene3D" id="1.10.3210.10">
    <property type="entry name" value="Hypothetical protein af1432"/>
    <property type="match status" value="1"/>
</dbReference>
<feature type="domain" description="Response regulatory" evidence="2">
    <location>
        <begin position="7"/>
        <end position="122"/>
    </location>
</feature>
<dbReference type="RefSeq" id="WP_055119936.1">
    <property type="nucleotide sequence ID" value="NZ_CXWA01000009.1"/>
</dbReference>
<dbReference type="InterPro" id="IPR052020">
    <property type="entry name" value="Cyclic_di-GMP/3'3'-cGAMP_PDE"/>
</dbReference>
<dbReference type="EC" id="3.1.4.52" evidence="3"/>
<proteinExistence type="predicted"/>
<dbReference type="PROSITE" id="PS50110">
    <property type="entry name" value="RESPONSE_REGULATORY"/>
    <property type="match status" value="1"/>
</dbReference>
<dbReference type="Gene3D" id="3.40.50.2300">
    <property type="match status" value="1"/>
</dbReference>
<protein>
    <submittedName>
        <fullName evidence="3">Cyclic di-GMP phosphodiesterase response regulator RpfG</fullName>
        <ecNumber evidence="3">3.1.4.52</ecNumber>
    </submittedName>
</protein>
<dbReference type="GeneID" id="97672771"/>
<name>A0A0M6ZGP4_9HYPH</name>
<evidence type="ECO:0000259" key="2">
    <source>
        <dbReference type="PROSITE" id="PS50110"/>
    </source>
</evidence>
<dbReference type="PANTHER" id="PTHR45228">
    <property type="entry name" value="CYCLIC DI-GMP PHOSPHODIESTERASE TM_0186-RELATED"/>
    <property type="match status" value="1"/>
</dbReference>
<organism evidence="3 4">
    <name type="scientific">Roseibium album</name>
    <dbReference type="NCBI Taxonomy" id="311410"/>
    <lineage>
        <taxon>Bacteria</taxon>
        <taxon>Pseudomonadati</taxon>
        <taxon>Pseudomonadota</taxon>
        <taxon>Alphaproteobacteria</taxon>
        <taxon>Hyphomicrobiales</taxon>
        <taxon>Stappiaceae</taxon>
        <taxon>Roseibium</taxon>
    </lineage>
</organism>
<dbReference type="SMART" id="SM00448">
    <property type="entry name" value="REC"/>
    <property type="match status" value="1"/>
</dbReference>
<sequence>METATDPIVVVDPDTAVRKAFQRLFGDHYKVNCFSDSEEALQFLKQNTNTAVIFSCFNLPGRGGTAFLRASEMIVPQAARLMLTRETSAEAVKKTLNEGRAFMFLEKPCRPEDLANALETALAYHRQQAKDRAMLERTLAGSVKLLIDMLGLFHPEAFRRTATVRKQALRLAKEIGIRKTWELEMAVMLSPLGEALLPKQILARYRAARSLTEQERDVLDRSPGQTRDLLQNIPQLEKVSELLFLSARGFDGSGFPKDGPTGTEIPKISRILKLLTDLWYASPEHGPDVAAFEALMIKKSKYDPELLEAARKVLLDDVAEDRKGQISECYIRSLRPGDILIDDVLAENSHELVLSRDHTLTPTTIRRLEHFHHTTGVRQPIRVERHAVPEEPVKASG</sequence>
<dbReference type="AlphaFoldDB" id="A0A0M6ZGP4"/>
<keyword evidence="4" id="KW-1185">Reference proteome</keyword>
<keyword evidence="3" id="KW-0378">Hydrolase</keyword>
<dbReference type="Pfam" id="PF00072">
    <property type="entry name" value="Response_reg"/>
    <property type="match status" value="1"/>
</dbReference>
<dbReference type="GO" id="GO:0071111">
    <property type="term" value="F:cyclic-guanylate-specific phosphodiesterase activity"/>
    <property type="evidence" value="ECO:0007669"/>
    <property type="project" value="UniProtKB-EC"/>
</dbReference>